<dbReference type="RefSeq" id="WP_060192610.1">
    <property type="nucleotide sequence ID" value="NZ_LPHD01000049.1"/>
</dbReference>
<dbReference type="Proteomes" id="UP000060630">
    <property type="component" value="Unassembled WGS sequence"/>
</dbReference>
<comment type="caution">
    <text evidence="1">The sequence shown here is derived from an EMBL/GenBank/DDBJ whole genome shotgun (WGS) entry which is preliminary data.</text>
</comment>
<organism evidence="1 2">
    <name type="scientific">Burkholderia ubonensis</name>
    <dbReference type="NCBI Taxonomy" id="101571"/>
    <lineage>
        <taxon>Bacteria</taxon>
        <taxon>Pseudomonadati</taxon>
        <taxon>Pseudomonadota</taxon>
        <taxon>Betaproteobacteria</taxon>
        <taxon>Burkholderiales</taxon>
        <taxon>Burkholderiaceae</taxon>
        <taxon>Burkholderia</taxon>
        <taxon>Burkholderia cepacia complex</taxon>
    </lineage>
</organism>
<protein>
    <submittedName>
        <fullName evidence="1">Uncharacterized protein</fullName>
    </submittedName>
</protein>
<sequence length="79" mass="8388">MDVNSLQVGETYSFTTKDFEVPTGGIVPGETKIRRFVGTKDIGAAGMPKSPFLEVAREDGSTHLIAVESIRSVVSESGS</sequence>
<name>A0A125DMF6_9BURK</name>
<dbReference type="EMBL" id="LPHD01000049">
    <property type="protein sequence ID" value="KWA84212.1"/>
    <property type="molecule type" value="Genomic_DNA"/>
</dbReference>
<gene>
    <name evidence="1" type="ORF">WL29_22900</name>
</gene>
<evidence type="ECO:0000313" key="1">
    <source>
        <dbReference type="EMBL" id="KWA84212.1"/>
    </source>
</evidence>
<reference evidence="1 2" key="1">
    <citation type="submission" date="2015-11" db="EMBL/GenBank/DDBJ databases">
        <title>Expanding the genomic diversity of Burkholderia species for the development of highly accurate diagnostics.</title>
        <authorList>
            <person name="Sahl J."/>
            <person name="Keim P."/>
            <person name="Wagner D."/>
        </authorList>
    </citation>
    <scope>NUCLEOTIDE SEQUENCE [LARGE SCALE GENOMIC DNA]</scope>
    <source>
        <strain evidence="1 2">MSMB2087WGS</strain>
    </source>
</reference>
<evidence type="ECO:0000313" key="2">
    <source>
        <dbReference type="Proteomes" id="UP000060630"/>
    </source>
</evidence>
<dbReference type="AlphaFoldDB" id="A0A125DMF6"/>
<proteinExistence type="predicted"/>
<accession>A0A125DMF6</accession>